<name>A0AAP0KK09_9MAGN</name>
<evidence type="ECO:0000256" key="1">
    <source>
        <dbReference type="ARBA" id="ARBA00004123"/>
    </source>
</evidence>
<evidence type="ECO:0000313" key="5">
    <source>
        <dbReference type="Proteomes" id="UP001417504"/>
    </source>
</evidence>
<dbReference type="GO" id="GO:0005634">
    <property type="term" value="C:nucleus"/>
    <property type="evidence" value="ECO:0007669"/>
    <property type="project" value="UniProtKB-SubCell"/>
</dbReference>
<feature type="domain" description="Zinc finger LSD1-type" evidence="3">
    <location>
        <begin position="123"/>
        <end position="147"/>
    </location>
</feature>
<accession>A0AAP0KK09</accession>
<comment type="caution">
    <text evidence="4">The sequence shown here is derived from an EMBL/GenBank/DDBJ whole genome shotgun (WGS) entry which is preliminary data.</text>
</comment>
<sequence length="157" mass="17480">MVKVNKGLYELSVQLCVRFFCVVRSTGSLGDTRSRTTWTLYGISFTLSVKKKKKVIVSRCEQKLLHLASKQQRRLESREGFMEFQSISPPTAHPPLETKHGGLMGRPESPQIPSSAEMGQMVCGVCRGLVSYPTPARHVKCPSCQTVNYILEGFDGT</sequence>
<protein>
    <recommendedName>
        <fullName evidence="3">Zinc finger LSD1-type domain-containing protein</fullName>
    </recommendedName>
</protein>
<proteinExistence type="predicted"/>
<dbReference type="Proteomes" id="UP001417504">
    <property type="component" value="Unassembled WGS sequence"/>
</dbReference>
<dbReference type="AlphaFoldDB" id="A0AAP0KK09"/>
<dbReference type="NCBIfam" id="TIGR01053">
    <property type="entry name" value="LSD1"/>
    <property type="match status" value="1"/>
</dbReference>
<keyword evidence="2" id="KW-0539">Nucleus</keyword>
<organism evidence="4 5">
    <name type="scientific">Stephania japonica</name>
    <dbReference type="NCBI Taxonomy" id="461633"/>
    <lineage>
        <taxon>Eukaryota</taxon>
        <taxon>Viridiplantae</taxon>
        <taxon>Streptophyta</taxon>
        <taxon>Embryophyta</taxon>
        <taxon>Tracheophyta</taxon>
        <taxon>Spermatophyta</taxon>
        <taxon>Magnoliopsida</taxon>
        <taxon>Ranunculales</taxon>
        <taxon>Menispermaceae</taxon>
        <taxon>Menispermoideae</taxon>
        <taxon>Cissampelideae</taxon>
        <taxon>Stephania</taxon>
    </lineage>
</organism>
<dbReference type="PANTHER" id="PTHR31747:SF17">
    <property type="entry name" value="PROTEIN LOL2"/>
    <property type="match status" value="1"/>
</dbReference>
<evidence type="ECO:0000256" key="2">
    <source>
        <dbReference type="ARBA" id="ARBA00023242"/>
    </source>
</evidence>
<dbReference type="InterPro" id="IPR040319">
    <property type="entry name" value="LSD1-like"/>
</dbReference>
<dbReference type="Pfam" id="PF06943">
    <property type="entry name" value="zf-LSD1"/>
    <property type="match status" value="1"/>
</dbReference>
<comment type="subcellular location">
    <subcellularLocation>
        <location evidence="1">Nucleus</location>
    </subcellularLocation>
</comment>
<keyword evidence="5" id="KW-1185">Reference proteome</keyword>
<reference evidence="4 5" key="1">
    <citation type="submission" date="2024-01" db="EMBL/GenBank/DDBJ databases">
        <title>Genome assemblies of Stephania.</title>
        <authorList>
            <person name="Yang L."/>
        </authorList>
    </citation>
    <scope>NUCLEOTIDE SEQUENCE [LARGE SCALE GENOMIC DNA]</scope>
    <source>
        <strain evidence="4">QJT</strain>
        <tissue evidence="4">Leaf</tissue>
    </source>
</reference>
<evidence type="ECO:0000259" key="3">
    <source>
        <dbReference type="Pfam" id="PF06943"/>
    </source>
</evidence>
<evidence type="ECO:0000313" key="4">
    <source>
        <dbReference type="EMBL" id="KAK9152747.1"/>
    </source>
</evidence>
<gene>
    <name evidence="4" type="ORF">Sjap_000227</name>
</gene>
<dbReference type="InterPro" id="IPR005735">
    <property type="entry name" value="Znf_LSD1"/>
</dbReference>
<dbReference type="PANTHER" id="PTHR31747">
    <property type="entry name" value="PROTEIN LSD1"/>
    <property type="match status" value="1"/>
</dbReference>
<dbReference type="EMBL" id="JBBNAE010000001">
    <property type="protein sequence ID" value="KAK9152747.1"/>
    <property type="molecule type" value="Genomic_DNA"/>
</dbReference>